<reference evidence="1 2" key="1">
    <citation type="submission" date="2019-05" db="EMBL/GenBank/DDBJ databases">
        <title>Emergence of the Ug99 lineage of the wheat stem rust pathogen through somatic hybridization.</title>
        <authorList>
            <person name="Li F."/>
            <person name="Upadhyaya N.M."/>
            <person name="Sperschneider J."/>
            <person name="Matny O."/>
            <person name="Nguyen-Phuc H."/>
            <person name="Mago R."/>
            <person name="Raley C."/>
            <person name="Miller M.E."/>
            <person name="Silverstein K.A.T."/>
            <person name="Henningsen E."/>
            <person name="Hirsch C.D."/>
            <person name="Visser B."/>
            <person name="Pretorius Z.A."/>
            <person name="Steffenson B.J."/>
            <person name="Schwessinger B."/>
            <person name="Dodds P.N."/>
            <person name="Figueroa M."/>
        </authorList>
    </citation>
    <scope>NUCLEOTIDE SEQUENCE [LARGE SCALE GENOMIC DNA]</scope>
    <source>
        <strain evidence="1 2">Ug99</strain>
    </source>
</reference>
<dbReference type="Proteomes" id="UP000325313">
    <property type="component" value="Unassembled WGS sequence"/>
</dbReference>
<evidence type="ECO:0000313" key="1">
    <source>
        <dbReference type="EMBL" id="KAA1075461.1"/>
    </source>
</evidence>
<evidence type="ECO:0000313" key="2">
    <source>
        <dbReference type="Proteomes" id="UP000325313"/>
    </source>
</evidence>
<protein>
    <submittedName>
        <fullName evidence="1">Uncharacterized protein</fullName>
    </submittedName>
</protein>
<proteinExistence type="predicted"/>
<gene>
    <name evidence="1" type="ORF">PGTUg99_010304</name>
</gene>
<name>A0A5B0MFK7_PUCGR</name>
<organism evidence="1 2">
    <name type="scientific">Puccinia graminis f. sp. tritici</name>
    <dbReference type="NCBI Taxonomy" id="56615"/>
    <lineage>
        <taxon>Eukaryota</taxon>
        <taxon>Fungi</taxon>
        <taxon>Dikarya</taxon>
        <taxon>Basidiomycota</taxon>
        <taxon>Pucciniomycotina</taxon>
        <taxon>Pucciniomycetes</taxon>
        <taxon>Pucciniales</taxon>
        <taxon>Pucciniaceae</taxon>
        <taxon>Puccinia</taxon>
    </lineage>
</organism>
<comment type="caution">
    <text evidence="1">The sequence shown here is derived from an EMBL/GenBank/DDBJ whole genome shotgun (WGS) entry which is preliminary data.</text>
</comment>
<sequence length="66" mass="7684">MGTVTRISNEEVDARILPLLKIRIAYLHLATMENHFDPMARNISQWDQIDSQLQANRQRTVNFTNS</sequence>
<accession>A0A5B0MFK7</accession>
<dbReference type="EMBL" id="VDEP01000472">
    <property type="protein sequence ID" value="KAA1075461.1"/>
    <property type="molecule type" value="Genomic_DNA"/>
</dbReference>
<dbReference type="AlphaFoldDB" id="A0A5B0MFK7"/>